<protein>
    <submittedName>
        <fullName evidence="2">Membrane protein</fullName>
    </submittedName>
</protein>
<feature type="transmembrane region" description="Helical" evidence="1">
    <location>
        <begin position="37"/>
        <end position="55"/>
    </location>
</feature>
<sequence length="173" mass="19357">MASGNPSVHPDGLDPDSFDRPVFAATIRPHQSLTRTGFRAVMGGLCLVSTAVSVWAWRMGFWPIAGFFGLDMLGIYLALKVSFRRGGSFEEVMISQIEILLARVSHRGERREWRFNPLWTKLTSVDDEEFGLLRLTLVSRRQEVVVARDAGPEERARVADGLSRALADIKKGR</sequence>
<dbReference type="Proteomes" id="UP001236369">
    <property type="component" value="Unassembled WGS sequence"/>
</dbReference>
<keyword evidence="1" id="KW-0812">Transmembrane</keyword>
<dbReference type="Pfam" id="PF10003">
    <property type="entry name" value="DUF2244"/>
    <property type="match status" value="1"/>
</dbReference>
<evidence type="ECO:0000313" key="3">
    <source>
        <dbReference type="Proteomes" id="UP001236369"/>
    </source>
</evidence>
<dbReference type="EMBL" id="JAUSVV010000015">
    <property type="protein sequence ID" value="MDQ0444683.1"/>
    <property type="molecule type" value="Genomic_DNA"/>
</dbReference>
<keyword evidence="1" id="KW-1133">Transmembrane helix</keyword>
<feature type="transmembrane region" description="Helical" evidence="1">
    <location>
        <begin position="61"/>
        <end position="79"/>
    </location>
</feature>
<proteinExistence type="predicted"/>
<dbReference type="InterPro" id="IPR016990">
    <property type="entry name" value="UCP032162_TM"/>
</dbReference>
<keyword evidence="1" id="KW-0472">Membrane</keyword>
<dbReference type="PIRSF" id="PIRSF032162">
    <property type="entry name" value="UCP032162_imp"/>
    <property type="match status" value="1"/>
</dbReference>
<comment type="caution">
    <text evidence="2">The sequence shown here is derived from an EMBL/GenBank/DDBJ whole genome shotgun (WGS) entry which is preliminary data.</text>
</comment>
<dbReference type="InterPro" id="IPR019253">
    <property type="entry name" value="DUF2244_TM"/>
</dbReference>
<evidence type="ECO:0000256" key="1">
    <source>
        <dbReference type="SAM" id="Phobius"/>
    </source>
</evidence>
<accession>A0ABU0HQT9</accession>
<organism evidence="2 3">
    <name type="scientific">Methylobacterium persicinum</name>
    <dbReference type="NCBI Taxonomy" id="374426"/>
    <lineage>
        <taxon>Bacteria</taxon>
        <taxon>Pseudomonadati</taxon>
        <taxon>Pseudomonadota</taxon>
        <taxon>Alphaproteobacteria</taxon>
        <taxon>Hyphomicrobiales</taxon>
        <taxon>Methylobacteriaceae</taxon>
        <taxon>Methylobacterium</taxon>
    </lineage>
</organism>
<keyword evidence="3" id="KW-1185">Reference proteome</keyword>
<gene>
    <name evidence="2" type="ORF">QO016_004205</name>
</gene>
<evidence type="ECO:0000313" key="2">
    <source>
        <dbReference type="EMBL" id="MDQ0444683.1"/>
    </source>
</evidence>
<name>A0ABU0HQT9_9HYPH</name>
<reference evidence="2 3" key="1">
    <citation type="submission" date="2023-07" db="EMBL/GenBank/DDBJ databases">
        <title>Genomic Encyclopedia of Type Strains, Phase IV (KMG-IV): sequencing the most valuable type-strain genomes for metagenomic binning, comparative biology and taxonomic classification.</title>
        <authorList>
            <person name="Goeker M."/>
        </authorList>
    </citation>
    <scope>NUCLEOTIDE SEQUENCE [LARGE SCALE GENOMIC DNA]</scope>
    <source>
        <strain evidence="2 3">DSM 19562</strain>
    </source>
</reference>
<dbReference type="RefSeq" id="WP_238251015.1">
    <property type="nucleotide sequence ID" value="NZ_BPQX01000045.1"/>
</dbReference>